<organism evidence="2 3">
    <name type="scientific">Piedraia hortae CBS 480.64</name>
    <dbReference type="NCBI Taxonomy" id="1314780"/>
    <lineage>
        <taxon>Eukaryota</taxon>
        <taxon>Fungi</taxon>
        <taxon>Dikarya</taxon>
        <taxon>Ascomycota</taxon>
        <taxon>Pezizomycotina</taxon>
        <taxon>Dothideomycetes</taxon>
        <taxon>Dothideomycetidae</taxon>
        <taxon>Capnodiales</taxon>
        <taxon>Piedraiaceae</taxon>
        <taxon>Piedraia</taxon>
    </lineage>
</organism>
<proteinExistence type="predicted"/>
<feature type="non-terminal residue" evidence="2">
    <location>
        <position position="199"/>
    </location>
</feature>
<gene>
    <name evidence="2" type="ORF">K470DRAFT_205858</name>
</gene>
<dbReference type="EMBL" id="MU005981">
    <property type="protein sequence ID" value="KAF2860502.1"/>
    <property type="molecule type" value="Genomic_DNA"/>
</dbReference>
<dbReference type="OrthoDB" id="414243at2759"/>
<protein>
    <recommendedName>
        <fullName evidence="1">Phosphatidate phosphatase APP1 catalytic domain-containing protein</fullName>
    </recommendedName>
</protein>
<dbReference type="Proteomes" id="UP000799421">
    <property type="component" value="Unassembled WGS sequence"/>
</dbReference>
<keyword evidence="3" id="KW-1185">Reference proteome</keyword>
<accession>A0A6A7BZK8</accession>
<feature type="non-terminal residue" evidence="2">
    <location>
        <position position="1"/>
    </location>
</feature>
<sequence>FLVPPQGLMIVADIDGVLRDERLGNFRGPAPEQRCKAFVPWKNMPEVFSRLPTSCGRGTSVHFHYLTTAYRPMTDMYRQFLLSHYPAGSFDTMELGVKNPGNRYISLAMETFPHRKFVLMLDTSKLYVEKAIPKIFEKHSHQITCLLIRDIAQTDPNTAEKVDTRTILNTIPKDRIMFYSIPDDLMGLDFERGDCVNSS</sequence>
<evidence type="ECO:0000313" key="3">
    <source>
        <dbReference type="Proteomes" id="UP000799421"/>
    </source>
</evidence>
<name>A0A6A7BZK8_9PEZI</name>
<evidence type="ECO:0000259" key="1">
    <source>
        <dbReference type="Pfam" id="PF09949"/>
    </source>
</evidence>
<reference evidence="2" key="1">
    <citation type="journal article" date="2020" name="Stud. Mycol.">
        <title>101 Dothideomycetes genomes: a test case for predicting lifestyles and emergence of pathogens.</title>
        <authorList>
            <person name="Haridas S."/>
            <person name="Albert R."/>
            <person name="Binder M."/>
            <person name="Bloem J."/>
            <person name="Labutti K."/>
            <person name="Salamov A."/>
            <person name="Andreopoulos B."/>
            <person name="Baker S."/>
            <person name="Barry K."/>
            <person name="Bills G."/>
            <person name="Bluhm B."/>
            <person name="Cannon C."/>
            <person name="Castanera R."/>
            <person name="Culley D."/>
            <person name="Daum C."/>
            <person name="Ezra D."/>
            <person name="Gonzalez J."/>
            <person name="Henrissat B."/>
            <person name="Kuo A."/>
            <person name="Liang C."/>
            <person name="Lipzen A."/>
            <person name="Lutzoni F."/>
            <person name="Magnuson J."/>
            <person name="Mondo S."/>
            <person name="Nolan M."/>
            <person name="Ohm R."/>
            <person name="Pangilinan J."/>
            <person name="Park H.-J."/>
            <person name="Ramirez L."/>
            <person name="Alfaro M."/>
            <person name="Sun H."/>
            <person name="Tritt A."/>
            <person name="Yoshinaga Y."/>
            <person name="Zwiers L.-H."/>
            <person name="Turgeon B."/>
            <person name="Goodwin S."/>
            <person name="Spatafora J."/>
            <person name="Crous P."/>
            <person name="Grigoriev I."/>
        </authorList>
    </citation>
    <scope>NUCLEOTIDE SEQUENCE</scope>
    <source>
        <strain evidence="2">CBS 480.64</strain>
    </source>
</reference>
<evidence type="ECO:0000313" key="2">
    <source>
        <dbReference type="EMBL" id="KAF2860502.1"/>
    </source>
</evidence>
<feature type="domain" description="Phosphatidate phosphatase APP1 catalytic" evidence="1">
    <location>
        <begin position="10"/>
        <end position="150"/>
    </location>
</feature>
<dbReference type="Pfam" id="PF09949">
    <property type="entry name" value="APP1_cat"/>
    <property type="match status" value="1"/>
</dbReference>
<dbReference type="InterPro" id="IPR019236">
    <property type="entry name" value="APP1_cat"/>
</dbReference>
<dbReference type="AlphaFoldDB" id="A0A6A7BZK8"/>
<dbReference type="GO" id="GO:0008195">
    <property type="term" value="F:phosphatidate phosphatase activity"/>
    <property type="evidence" value="ECO:0007669"/>
    <property type="project" value="InterPro"/>
</dbReference>